<dbReference type="InterPro" id="IPR016181">
    <property type="entry name" value="Acyl_CoA_acyltransferase"/>
</dbReference>
<keyword evidence="2" id="KW-0808">Transferase</keyword>
<proteinExistence type="predicted"/>
<dbReference type="CDD" id="cd04301">
    <property type="entry name" value="NAT_SF"/>
    <property type="match status" value="1"/>
</dbReference>
<feature type="domain" description="N-acetyltransferase" evidence="1">
    <location>
        <begin position="1"/>
        <end position="154"/>
    </location>
</feature>
<dbReference type="RefSeq" id="WP_210059891.1">
    <property type="nucleotide sequence ID" value="NZ_JAGGLJ010000001.1"/>
</dbReference>
<dbReference type="Pfam" id="PF13673">
    <property type="entry name" value="Acetyltransf_10"/>
    <property type="match status" value="1"/>
</dbReference>
<organism evidence="2 3">
    <name type="scientific">Peptoniphilus stercorisuis</name>
    <dbReference type="NCBI Taxonomy" id="1436965"/>
    <lineage>
        <taxon>Bacteria</taxon>
        <taxon>Bacillati</taxon>
        <taxon>Bacillota</taxon>
        <taxon>Tissierellia</taxon>
        <taxon>Tissierellales</taxon>
        <taxon>Peptoniphilaceae</taxon>
        <taxon>Peptoniphilus</taxon>
    </lineage>
</organism>
<dbReference type="Proteomes" id="UP001519306">
    <property type="component" value="Unassembled WGS sequence"/>
</dbReference>
<evidence type="ECO:0000259" key="1">
    <source>
        <dbReference type="PROSITE" id="PS51186"/>
    </source>
</evidence>
<protein>
    <submittedName>
        <fullName evidence="2">Acetyltransferase</fullName>
        <ecNumber evidence="2">2.3.1.-</ecNumber>
    </submittedName>
</protein>
<dbReference type="SUPFAM" id="SSF55729">
    <property type="entry name" value="Acyl-CoA N-acyltransferases (Nat)"/>
    <property type="match status" value="1"/>
</dbReference>
<evidence type="ECO:0000313" key="3">
    <source>
        <dbReference type="Proteomes" id="UP001519306"/>
    </source>
</evidence>
<keyword evidence="2" id="KW-0012">Acyltransferase</keyword>
<name>A0ABS4KA05_9FIRM</name>
<dbReference type="EMBL" id="JAGGLJ010000001">
    <property type="protein sequence ID" value="MBP2024587.1"/>
    <property type="molecule type" value="Genomic_DNA"/>
</dbReference>
<reference evidence="2 3" key="1">
    <citation type="submission" date="2021-03" db="EMBL/GenBank/DDBJ databases">
        <title>Genomic Encyclopedia of Type Strains, Phase IV (KMG-IV): sequencing the most valuable type-strain genomes for metagenomic binning, comparative biology and taxonomic classification.</title>
        <authorList>
            <person name="Goeker M."/>
        </authorList>
    </citation>
    <scope>NUCLEOTIDE SEQUENCE [LARGE SCALE GENOMIC DNA]</scope>
    <source>
        <strain evidence="2 3">DSM 27563</strain>
    </source>
</reference>
<accession>A0ABS4KA05</accession>
<dbReference type="PROSITE" id="PS51186">
    <property type="entry name" value="GNAT"/>
    <property type="match status" value="1"/>
</dbReference>
<gene>
    <name evidence="2" type="ORF">J2Z71_000102</name>
</gene>
<evidence type="ECO:0000313" key="2">
    <source>
        <dbReference type="EMBL" id="MBP2024587.1"/>
    </source>
</evidence>
<keyword evidence="3" id="KW-1185">Reference proteome</keyword>
<dbReference type="PANTHER" id="PTHR43451">
    <property type="entry name" value="ACETYLTRANSFERASE (GNAT) FAMILY PROTEIN"/>
    <property type="match status" value="1"/>
</dbReference>
<dbReference type="Gene3D" id="3.40.630.30">
    <property type="match status" value="1"/>
</dbReference>
<sequence length="156" mass="18540">MNIREYNKTDNNEIFNLFYNTVHSINTKDYLEEQVNVWAKKDIDIDCWCEKFINSYTIIAEEDNKIVGFSNIDNDGYLDMLYIHKDYQHKNIASELLNIIEKYSKDNNICQITTYSSKTAKDFFLKKYFDLVENNIVIGDNVELENYLMKKEIKIG</sequence>
<dbReference type="InterPro" id="IPR000182">
    <property type="entry name" value="GNAT_dom"/>
</dbReference>
<dbReference type="EC" id="2.3.1.-" evidence="2"/>
<dbReference type="InterPro" id="IPR052564">
    <property type="entry name" value="N-acetyltrans/Recomb-assoc"/>
</dbReference>
<dbReference type="PANTHER" id="PTHR43451:SF1">
    <property type="entry name" value="ACETYLTRANSFERASE"/>
    <property type="match status" value="1"/>
</dbReference>
<dbReference type="GO" id="GO:0016746">
    <property type="term" value="F:acyltransferase activity"/>
    <property type="evidence" value="ECO:0007669"/>
    <property type="project" value="UniProtKB-KW"/>
</dbReference>
<comment type="caution">
    <text evidence="2">The sequence shown here is derived from an EMBL/GenBank/DDBJ whole genome shotgun (WGS) entry which is preliminary data.</text>
</comment>